<dbReference type="AlphaFoldDB" id="A0A2V3VP90"/>
<accession>A0A2V3VP90</accession>
<keyword evidence="2" id="KW-1185">Reference proteome</keyword>
<comment type="caution">
    <text evidence="1">The sequence shown here is derived from an EMBL/GenBank/DDBJ whole genome shotgun (WGS) entry which is preliminary data.</text>
</comment>
<evidence type="ECO:0000313" key="1">
    <source>
        <dbReference type="EMBL" id="PXW82628.1"/>
    </source>
</evidence>
<dbReference type="RefSeq" id="WP_110397017.1">
    <property type="nucleotide sequence ID" value="NZ_JBHUHB010000001.1"/>
</dbReference>
<gene>
    <name evidence="1" type="ORF">DFR56_11766</name>
</gene>
<sequence>MTAEIVIMNKYGLSLAADSAITSGSEGIRKVYNSANKLFSLSDHHPIGIMVYGSASFMEVPWDVIIKTYRNHLGVKTFAQLQGYVDDFLSFLQQEETFSNGEVEEIIVYRIFSDMLKQIVKEVEEKLAEKNEEDIEDKFITNLLLECVNKKMKQYQKTNSYVEMEYDAFDRKFGHVLLEIQQEVVTYQIPEILTERLNQLAFEGVKRDFFSLGSSGFVITGYGEEEIFPRLLNYRLEGFIFNQLKYKKTTEKTISYTTDQHDGTAVITAFGQKEMIESFIHGIEPNMEEAFFHIIKKVLFHYEQQLQASLQITLTKEQVKELEKMGKTVYESIEDSVEEYKLTNYLHPLLGIIRSLPVRELAEMTEMLIHLTSFKRRVTRVTESVGPPIDIAVITKGDGFIWIKRKNLVNEK</sequence>
<name>A0A2V3VP90_9BACI</name>
<dbReference type="Proteomes" id="UP000247978">
    <property type="component" value="Unassembled WGS sequence"/>
</dbReference>
<evidence type="ECO:0000313" key="2">
    <source>
        <dbReference type="Proteomes" id="UP000247978"/>
    </source>
</evidence>
<protein>
    <submittedName>
        <fullName evidence="1">Uncharacterized protein</fullName>
    </submittedName>
</protein>
<reference evidence="1 2" key="1">
    <citation type="submission" date="2018-05" db="EMBL/GenBank/DDBJ databases">
        <title>Genomic Encyclopedia of Type Strains, Phase IV (KMG-IV): sequencing the most valuable type-strain genomes for metagenomic binning, comparative biology and taxonomic classification.</title>
        <authorList>
            <person name="Goeker M."/>
        </authorList>
    </citation>
    <scope>NUCLEOTIDE SEQUENCE [LARGE SCALE GENOMIC DNA]</scope>
    <source>
        <strain evidence="1 2">DSM 28556</strain>
    </source>
</reference>
<dbReference type="OrthoDB" id="978985at2"/>
<proteinExistence type="predicted"/>
<dbReference type="EMBL" id="QJJQ01000017">
    <property type="protein sequence ID" value="PXW82628.1"/>
    <property type="molecule type" value="Genomic_DNA"/>
</dbReference>
<organism evidence="1 2">
    <name type="scientific">Pseudogracilibacillus auburnensis</name>
    <dbReference type="NCBI Taxonomy" id="1494959"/>
    <lineage>
        <taxon>Bacteria</taxon>
        <taxon>Bacillati</taxon>
        <taxon>Bacillota</taxon>
        <taxon>Bacilli</taxon>
        <taxon>Bacillales</taxon>
        <taxon>Bacillaceae</taxon>
        <taxon>Pseudogracilibacillus</taxon>
    </lineage>
</organism>